<keyword evidence="7" id="KW-0238">DNA-binding</keyword>
<dbReference type="FunFam" id="3.30.160.60:FF:000125">
    <property type="entry name" value="Putative zinc finger protein 143"/>
    <property type="match status" value="1"/>
</dbReference>
<protein>
    <submittedName>
        <fullName evidence="13">Zinc finger, C2H2 domain-containing protein</fullName>
    </submittedName>
</protein>
<dbReference type="GO" id="GO:0000978">
    <property type="term" value="F:RNA polymerase II cis-regulatory region sequence-specific DNA binding"/>
    <property type="evidence" value="ECO:0007669"/>
    <property type="project" value="TreeGrafter"/>
</dbReference>
<dbReference type="STRING" id="988480.A0A075B4D5"/>
<keyword evidence="8" id="KW-0804">Transcription</keyword>
<dbReference type="HOGENOM" id="CLU_1295049_0_0_1"/>
<keyword evidence="6" id="KW-0805">Transcription regulation</keyword>
<evidence type="ECO:0000256" key="4">
    <source>
        <dbReference type="ARBA" id="ARBA00022771"/>
    </source>
</evidence>
<evidence type="ECO:0000256" key="10">
    <source>
        <dbReference type="PROSITE-ProRule" id="PRU00042"/>
    </source>
</evidence>
<dbReference type="SMART" id="SM00355">
    <property type="entry name" value="ZnF_C2H2"/>
    <property type="match status" value="3"/>
</dbReference>
<accession>A0A075B4D5</accession>
<reference evidence="13 14" key="1">
    <citation type="journal article" date="2013" name="Curr. Biol.">
        <title>Shared signatures of parasitism and phylogenomics unite Cryptomycota and microsporidia.</title>
        <authorList>
            <person name="James T.Y."/>
            <person name="Pelin A."/>
            <person name="Bonen L."/>
            <person name="Ahrendt S."/>
            <person name="Sain D."/>
            <person name="Corradi N."/>
            <person name="Stajich J.E."/>
        </authorList>
    </citation>
    <scope>NUCLEOTIDE SEQUENCE [LARGE SCALE GENOMIC DNA]</scope>
    <source>
        <strain evidence="13 14">CSF55</strain>
    </source>
</reference>
<evidence type="ECO:0000313" key="14">
    <source>
        <dbReference type="Proteomes" id="UP000030755"/>
    </source>
</evidence>
<proteinExistence type="predicted"/>
<evidence type="ECO:0000256" key="7">
    <source>
        <dbReference type="ARBA" id="ARBA00023125"/>
    </source>
</evidence>
<keyword evidence="9" id="KW-0539">Nucleus</keyword>
<dbReference type="EMBL" id="KE560613">
    <property type="protein sequence ID" value="EPZ36250.1"/>
    <property type="molecule type" value="Genomic_DNA"/>
</dbReference>
<feature type="compositionally biased region" description="Polar residues" evidence="11">
    <location>
        <begin position="9"/>
        <end position="26"/>
    </location>
</feature>
<dbReference type="Pfam" id="PF00096">
    <property type="entry name" value="zf-C2H2"/>
    <property type="match status" value="3"/>
</dbReference>
<dbReference type="OrthoDB" id="654211at2759"/>
<dbReference type="GO" id="GO:0008270">
    <property type="term" value="F:zinc ion binding"/>
    <property type="evidence" value="ECO:0007669"/>
    <property type="project" value="UniProtKB-KW"/>
</dbReference>
<dbReference type="AlphaFoldDB" id="A0A075B4D5"/>
<keyword evidence="2" id="KW-0479">Metal-binding</keyword>
<keyword evidence="5" id="KW-0862">Zinc</keyword>
<evidence type="ECO:0000256" key="2">
    <source>
        <dbReference type="ARBA" id="ARBA00022723"/>
    </source>
</evidence>
<dbReference type="PANTHER" id="PTHR23235">
    <property type="entry name" value="KRUEPPEL-LIKE TRANSCRIPTION FACTOR"/>
    <property type="match status" value="1"/>
</dbReference>
<organism evidence="13 14">
    <name type="scientific">Rozella allomycis (strain CSF55)</name>
    <dbReference type="NCBI Taxonomy" id="988480"/>
    <lineage>
        <taxon>Eukaryota</taxon>
        <taxon>Fungi</taxon>
        <taxon>Fungi incertae sedis</taxon>
        <taxon>Cryptomycota</taxon>
        <taxon>Cryptomycota incertae sedis</taxon>
        <taxon>Rozella</taxon>
    </lineage>
</organism>
<dbReference type="InterPro" id="IPR036236">
    <property type="entry name" value="Znf_C2H2_sf"/>
</dbReference>
<dbReference type="GO" id="GO:0000981">
    <property type="term" value="F:DNA-binding transcription factor activity, RNA polymerase II-specific"/>
    <property type="evidence" value="ECO:0007669"/>
    <property type="project" value="TreeGrafter"/>
</dbReference>
<evidence type="ECO:0000256" key="3">
    <source>
        <dbReference type="ARBA" id="ARBA00022737"/>
    </source>
</evidence>
<dbReference type="PROSITE" id="PS50157">
    <property type="entry name" value="ZINC_FINGER_C2H2_2"/>
    <property type="match status" value="3"/>
</dbReference>
<dbReference type="Proteomes" id="UP000030755">
    <property type="component" value="Unassembled WGS sequence"/>
</dbReference>
<evidence type="ECO:0000256" key="9">
    <source>
        <dbReference type="ARBA" id="ARBA00023242"/>
    </source>
</evidence>
<feature type="domain" description="C2H2-type" evidence="12">
    <location>
        <begin position="43"/>
        <end position="72"/>
    </location>
</feature>
<dbReference type="InterPro" id="IPR013087">
    <property type="entry name" value="Znf_C2H2_type"/>
</dbReference>
<feature type="region of interest" description="Disordered" evidence="11">
    <location>
        <begin position="1"/>
        <end position="35"/>
    </location>
</feature>
<dbReference type="FunFam" id="3.30.160.60:FF:000065">
    <property type="entry name" value="B-cell CLL/lymphoma 6, member B"/>
    <property type="match status" value="1"/>
</dbReference>
<evidence type="ECO:0000256" key="8">
    <source>
        <dbReference type="ARBA" id="ARBA00023163"/>
    </source>
</evidence>
<evidence type="ECO:0000256" key="11">
    <source>
        <dbReference type="SAM" id="MobiDB-lite"/>
    </source>
</evidence>
<keyword evidence="4 10" id="KW-0863">Zinc-finger</keyword>
<gene>
    <name evidence="13" type="ORF">O9G_004232</name>
</gene>
<comment type="subcellular location">
    <subcellularLocation>
        <location evidence="1">Nucleus</location>
    </subcellularLocation>
</comment>
<dbReference type="Gene3D" id="3.30.160.60">
    <property type="entry name" value="Classic Zinc Finger"/>
    <property type="match status" value="3"/>
</dbReference>
<dbReference type="SUPFAM" id="SSF57667">
    <property type="entry name" value="beta-beta-alpha zinc fingers"/>
    <property type="match status" value="2"/>
</dbReference>
<name>A0A075B4D5_ROZAC</name>
<evidence type="ECO:0000256" key="1">
    <source>
        <dbReference type="ARBA" id="ARBA00004123"/>
    </source>
</evidence>
<sequence length="213" mass="24363">MDIRDLVHSDSSNSASTLATNINSAKSEPPITEGTSKIDEFPFKCPFEGCGKSFTQRPGLKIHIRRHNNERPFVCDTCQKGFADSSSLSRHKKVHRGDKPFSCDICRKCFTRRTALRAHLLKLHGIQLSPLQQSSRPANSHNMEFHNENDWIQQIRPQAFQVQLPQLNSILSPEYRSGQIFPYNFQETKMNDSTLYSHNSLEAYLNLKSKNNN</sequence>
<dbReference type="PANTHER" id="PTHR23235:SF142">
    <property type="entry name" value="ZINC FINGER PROTEIN 384"/>
    <property type="match status" value="1"/>
</dbReference>
<dbReference type="FunFam" id="3.30.160.60:FF:000325">
    <property type="entry name" value="ZFP90 zinc finger protein"/>
    <property type="match status" value="1"/>
</dbReference>
<feature type="domain" description="C2H2-type" evidence="12">
    <location>
        <begin position="73"/>
        <end position="100"/>
    </location>
</feature>
<keyword evidence="14" id="KW-1185">Reference proteome</keyword>
<keyword evidence="3" id="KW-0677">Repeat</keyword>
<evidence type="ECO:0000256" key="5">
    <source>
        <dbReference type="ARBA" id="ARBA00022833"/>
    </source>
</evidence>
<dbReference type="PROSITE" id="PS00028">
    <property type="entry name" value="ZINC_FINGER_C2H2_1"/>
    <property type="match status" value="3"/>
</dbReference>
<evidence type="ECO:0000259" key="12">
    <source>
        <dbReference type="PROSITE" id="PS50157"/>
    </source>
</evidence>
<feature type="domain" description="C2H2-type" evidence="12">
    <location>
        <begin position="101"/>
        <end position="124"/>
    </location>
</feature>
<dbReference type="GO" id="GO:0005634">
    <property type="term" value="C:nucleus"/>
    <property type="evidence" value="ECO:0007669"/>
    <property type="project" value="UniProtKB-SubCell"/>
</dbReference>
<evidence type="ECO:0000313" key="13">
    <source>
        <dbReference type="EMBL" id="EPZ36250.1"/>
    </source>
</evidence>
<evidence type="ECO:0000256" key="6">
    <source>
        <dbReference type="ARBA" id="ARBA00023015"/>
    </source>
</evidence>